<gene>
    <name evidence="3" type="ORF">A306_00014330</name>
</gene>
<evidence type="ECO:0000259" key="2">
    <source>
        <dbReference type="PROSITE" id="PS51468"/>
    </source>
</evidence>
<dbReference type="SUPFAM" id="SSF53300">
    <property type="entry name" value="vWA-like"/>
    <property type="match status" value="1"/>
</dbReference>
<dbReference type="PANTHER" id="PTHR45737">
    <property type="entry name" value="VON WILLEBRAND FACTOR A DOMAIN-CONTAINING PROTEIN 5A"/>
    <property type="match status" value="1"/>
</dbReference>
<dbReference type="Pfam" id="PF08487">
    <property type="entry name" value="VIT"/>
    <property type="match status" value="1"/>
</dbReference>
<protein>
    <submittedName>
        <fullName evidence="3">von Willebrand factor A domain-containing protein 5A-like</fullName>
    </submittedName>
</protein>
<dbReference type="PANTHER" id="PTHR45737:SF6">
    <property type="entry name" value="VON WILLEBRAND FACTOR A DOMAIN-CONTAINING PROTEIN 5A"/>
    <property type="match status" value="1"/>
</dbReference>
<accession>A0A2I0LN33</accession>
<dbReference type="InterPro" id="IPR036465">
    <property type="entry name" value="vWFA_dom_sf"/>
</dbReference>
<dbReference type="STRING" id="8932.A0A2I0LN33"/>
<dbReference type="Gene3D" id="3.40.50.410">
    <property type="entry name" value="von Willebrand factor, type A domain"/>
    <property type="match status" value="1"/>
</dbReference>
<evidence type="ECO:0000313" key="4">
    <source>
        <dbReference type="Proteomes" id="UP000053872"/>
    </source>
</evidence>
<evidence type="ECO:0000313" key="3">
    <source>
        <dbReference type="EMBL" id="PKK18853.1"/>
    </source>
</evidence>
<dbReference type="Pfam" id="PF13768">
    <property type="entry name" value="VWA_3"/>
    <property type="match status" value="1"/>
</dbReference>
<dbReference type="InterPro" id="IPR013694">
    <property type="entry name" value="VIT"/>
</dbReference>
<proteinExistence type="predicted"/>
<name>A0A2I0LN33_COLLI</name>
<dbReference type="SMART" id="SM00609">
    <property type="entry name" value="VIT"/>
    <property type="match status" value="1"/>
</dbReference>
<dbReference type="AlphaFoldDB" id="A0A2I0LN33"/>
<dbReference type="InterPro" id="IPR002035">
    <property type="entry name" value="VWF_A"/>
</dbReference>
<feature type="compositionally biased region" description="Low complexity" evidence="1">
    <location>
        <begin position="46"/>
        <end position="55"/>
    </location>
</feature>
<dbReference type="EMBL" id="AKCR02000177">
    <property type="protein sequence ID" value="PKK18853.1"/>
    <property type="molecule type" value="Genomic_DNA"/>
</dbReference>
<dbReference type="InParanoid" id="A0A2I0LN33"/>
<dbReference type="PROSITE" id="PS51468">
    <property type="entry name" value="VIT"/>
    <property type="match status" value="1"/>
</dbReference>
<feature type="compositionally biased region" description="Polar residues" evidence="1">
    <location>
        <begin position="14"/>
        <end position="23"/>
    </location>
</feature>
<organism evidence="3 4">
    <name type="scientific">Columba livia</name>
    <name type="common">Rock dove</name>
    <dbReference type="NCBI Taxonomy" id="8932"/>
    <lineage>
        <taxon>Eukaryota</taxon>
        <taxon>Metazoa</taxon>
        <taxon>Chordata</taxon>
        <taxon>Craniata</taxon>
        <taxon>Vertebrata</taxon>
        <taxon>Euteleostomi</taxon>
        <taxon>Archelosauria</taxon>
        <taxon>Archosauria</taxon>
        <taxon>Dinosauria</taxon>
        <taxon>Saurischia</taxon>
        <taxon>Theropoda</taxon>
        <taxon>Coelurosauria</taxon>
        <taxon>Aves</taxon>
        <taxon>Neognathae</taxon>
        <taxon>Neoaves</taxon>
        <taxon>Columbimorphae</taxon>
        <taxon>Columbiformes</taxon>
        <taxon>Columbidae</taxon>
        <taxon>Columba</taxon>
    </lineage>
</organism>
<evidence type="ECO:0000256" key="1">
    <source>
        <dbReference type="SAM" id="MobiDB-lite"/>
    </source>
</evidence>
<reference evidence="3 4" key="1">
    <citation type="journal article" date="2013" name="Science">
        <title>Genomic diversity and evolution of the head crest in the rock pigeon.</title>
        <authorList>
            <person name="Shapiro M.D."/>
            <person name="Kronenberg Z."/>
            <person name="Li C."/>
            <person name="Domyan E.T."/>
            <person name="Pan H."/>
            <person name="Campbell M."/>
            <person name="Tan H."/>
            <person name="Huff C.D."/>
            <person name="Hu H."/>
            <person name="Vickrey A.I."/>
            <person name="Nielsen S.C."/>
            <person name="Stringham S.A."/>
            <person name="Hu H."/>
            <person name="Willerslev E."/>
            <person name="Gilbert M.T."/>
            <person name="Yandell M."/>
            <person name="Zhang G."/>
            <person name="Wang J."/>
        </authorList>
    </citation>
    <scope>NUCLEOTIDE SEQUENCE [LARGE SCALE GENOMIC DNA]</scope>
    <source>
        <tissue evidence="3">Blood</tissue>
    </source>
</reference>
<sequence>MRGRTRCGEIWQTAPGQEQSRGGISSPAEDGRAPCSGRLRKRSRGRSSSCGAASRSADRRRSRPLASFASEAGRAVHGPRSDPLSHPTRQPRRLPSTQDPAAHTATGTGARVFGRGSAWWFLWIFLVCRSPAMLRQSFGLLGKSYTHDTTGSFLLGKFLRLPLHTVPLCSAVVDVTIQDYVADVASELIYQNRSLISTEVLFVFPLSPQMAIYSFQTRSKDAKIQAVLRDKPQQLHEATGGWENMEYLQDQSEYPGEVFACFLGTLSPGREVVVTLRYVQELSREPDGAARFVLPPTLHPYTTLYAWNCNTGKLPYSLLLTASLQSPRGVARVHANFNLSPLIYTAQDHSTAQVSLAGSPPSQHDLELVVHFGEPTAFSAVVEKGDPGAPTGSLLGDPMVLVTLAPSIPEAVPRQHQSGEFIFLLDTTFLEHAQDSLLFLLKSLPLGCYFNIYCYGQTSEGIYPQSVEYTQDNVMEAMQRIPSTGSSLGDTNLLGTLRSIYDTPRPHGHTRQLFLFMAGLPPDKEAIAAEVCRHHNSHRCFSFFFSEDSAALAMALARETGGEAAYISSYNSMTAVLKCLKRALKPAAEGISLSWTLPHGLEVEMLGGTPQSIFQGQHSLLYVQIHGQAQGTTVAKGVMTLQYSLDGQDVTHMIEFSLCPQGDGRLAGHRLAARRLLKRLSLEAVSGSGDEPRHRAVQISLASGIICPFTSYVGVRTSQRVTWYQGPMALLPLRQSFVPCQIVELRGSSRVSSCYPASLWVPPGWLTAACAPWLALRRLAHGIAALPQRGTCSKACKPPPPSVSSLKYVDPTTLVLCSPTFGPWLTKAIAECKELVSLQNVDGSWALSSGLASVLELDEVEIKGKMPGKDMEPSIWATVLAVTWLNRKGKCYQDLCELLEAKAVTWLCSQAVSQLDKCLEAANTLLGSSVKPSVFRL</sequence>
<keyword evidence="4" id="KW-1185">Reference proteome</keyword>
<comment type="caution">
    <text evidence="3">The sequence shown here is derived from an EMBL/GenBank/DDBJ whole genome shotgun (WGS) entry which is preliminary data.</text>
</comment>
<feature type="domain" description="VIT" evidence="2">
    <location>
        <begin position="152"/>
        <end position="280"/>
    </location>
</feature>
<dbReference type="Proteomes" id="UP000053872">
    <property type="component" value="Unassembled WGS sequence"/>
</dbReference>
<feature type="region of interest" description="Disordered" evidence="1">
    <location>
        <begin position="1"/>
        <end position="107"/>
    </location>
</feature>